<reference evidence="1 2" key="1">
    <citation type="journal article" date="2014" name="Am. J. Bot.">
        <title>Genome assembly and annotation for red clover (Trifolium pratense; Fabaceae).</title>
        <authorList>
            <person name="Istvanek J."/>
            <person name="Jaros M."/>
            <person name="Krenek A."/>
            <person name="Repkova J."/>
        </authorList>
    </citation>
    <scope>NUCLEOTIDE SEQUENCE [LARGE SCALE GENOMIC DNA]</scope>
    <source>
        <strain evidence="2">cv. Tatra</strain>
        <tissue evidence="1">Young leaves</tissue>
    </source>
</reference>
<sequence length="26" mass="2675">MLMSSSHLELALKLNAIGIGMCSSPA</sequence>
<dbReference type="EMBL" id="ASHM01005000">
    <property type="protein sequence ID" value="PNY12044.1"/>
    <property type="molecule type" value="Genomic_DNA"/>
</dbReference>
<organism evidence="1 2">
    <name type="scientific">Trifolium pratense</name>
    <name type="common">Red clover</name>
    <dbReference type="NCBI Taxonomy" id="57577"/>
    <lineage>
        <taxon>Eukaryota</taxon>
        <taxon>Viridiplantae</taxon>
        <taxon>Streptophyta</taxon>
        <taxon>Embryophyta</taxon>
        <taxon>Tracheophyta</taxon>
        <taxon>Spermatophyta</taxon>
        <taxon>Magnoliopsida</taxon>
        <taxon>eudicotyledons</taxon>
        <taxon>Gunneridae</taxon>
        <taxon>Pentapetalae</taxon>
        <taxon>rosids</taxon>
        <taxon>fabids</taxon>
        <taxon>Fabales</taxon>
        <taxon>Fabaceae</taxon>
        <taxon>Papilionoideae</taxon>
        <taxon>50 kb inversion clade</taxon>
        <taxon>NPAAA clade</taxon>
        <taxon>Hologalegina</taxon>
        <taxon>IRL clade</taxon>
        <taxon>Trifolieae</taxon>
        <taxon>Trifolium</taxon>
    </lineage>
</organism>
<gene>
    <name evidence="1" type="ORF">L195_g008665</name>
</gene>
<dbReference type="Proteomes" id="UP000236291">
    <property type="component" value="Unassembled WGS sequence"/>
</dbReference>
<evidence type="ECO:0000313" key="1">
    <source>
        <dbReference type="EMBL" id="PNY12044.1"/>
    </source>
</evidence>
<protein>
    <submittedName>
        <fullName evidence="1">Uncharacterized protein</fullName>
    </submittedName>
</protein>
<evidence type="ECO:0000313" key="2">
    <source>
        <dbReference type="Proteomes" id="UP000236291"/>
    </source>
</evidence>
<dbReference type="AlphaFoldDB" id="A0A2K3P9V9"/>
<feature type="non-terminal residue" evidence="1">
    <location>
        <position position="26"/>
    </location>
</feature>
<accession>A0A2K3P9V9</accession>
<comment type="caution">
    <text evidence="1">The sequence shown here is derived from an EMBL/GenBank/DDBJ whole genome shotgun (WGS) entry which is preliminary data.</text>
</comment>
<reference evidence="1 2" key="2">
    <citation type="journal article" date="2017" name="Front. Plant Sci.">
        <title>Gene Classification and Mining of Molecular Markers Useful in Red Clover (Trifolium pratense) Breeding.</title>
        <authorList>
            <person name="Istvanek J."/>
            <person name="Dluhosova J."/>
            <person name="Dluhos P."/>
            <person name="Patkova L."/>
            <person name="Nedelnik J."/>
            <person name="Repkova J."/>
        </authorList>
    </citation>
    <scope>NUCLEOTIDE SEQUENCE [LARGE SCALE GENOMIC DNA]</scope>
    <source>
        <strain evidence="2">cv. Tatra</strain>
        <tissue evidence="1">Young leaves</tissue>
    </source>
</reference>
<name>A0A2K3P9V9_TRIPR</name>
<proteinExistence type="predicted"/>